<dbReference type="AlphaFoldDB" id="A0A7J3I7N4"/>
<organism evidence="1">
    <name type="scientific">Ignisphaera aggregans</name>
    <dbReference type="NCBI Taxonomy" id="334771"/>
    <lineage>
        <taxon>Archaea</taxon>
        <taxon>Thermoproteota</taxon>
        <taxon>Thermoprotei</taxon>
        <taxon>Desulfurococcales</taxon>
        <taxon>Desulfurococcaceae</taxon>
        <taxon>Ignisphaera</taxon>
    </lineage>
</organism>
<sequence length="350" mass="40412">MFAGSRSLITASVLPLIQYVTSIRGIRGFREILSIRKCSEVRNVVKHYLNYIKFLESKRSKIIVTPTIGIAPYIATLEHFHILPSTILAFVKRAGHSNTFRFKLFLEDIEICMEDLNRMRRDALLNKLIRNIAFIYDPIAFNEVIAYSIPMIIAFDVGDLISNTFPDVETNIFNIEFENFTALRKDNEYTIFVLSGNTKDVQNSGEELPISEFHIYNTCSPLICLNDLEGIDIIYRFDALGALIDGLLQRGEGSHLYIEFWSSYAVYREYSSNSKYYYIWIPYANWYSVKQLIKFMAHSNLYTSLKKVSIVSPFKIFAELGNISTRRIWLSTIIEQIVHENNAIKIELVA</sequence>
<accession>A0A7J3I7N4</accession>
<evidence type="ECO:0000313" key="1">
    <source>
        <dbReference type="EMBL" id="HGN36760.1"/>
    </source>
</evidence>
<protein>
    <submittedName>
        <fullName evidence="1">Uncharacterized protein</fullName>
    </submittedName>
</protein>
<name>A0A7J3I7N4_9CREN</name>
<dbReference type="EMBL" id="DTAI01000125">
    <property type="protein sequence ID" value="HGN36760.1"/>
    <property type="molecule type" value="Genomic_DNA"/>
</dbReference>
<reference evidence="1" key="1">
    <citation type="journal article" date="2020" name="mSystems">
        <title>Genome- and Community-Level Interaction Insights into Carbon Utilization and Element Cycling Functions of Hydrothermarchaeota in Hydrothermal Sediment.</title>
        <authorList>
            <person name="Zhou Z."/>
            <person name="Liu Y."/>
            <person name="Xu W."/>
            <person name="Pan J."/>
            <person name="Luo Z.H."/>
            <person name="Li M."/>
        </authorList>
    </citation>
    <scope>NUCLEOTIDE SEQUENCE [LARGE SCALE GENOMIC DNA]</scope>
    <source>
        <strain evidence="1">SpSt-618</strain>
    </source>
</reference>
<proteinExistence type="predicted"/>
<comment type="caution">
    <text evidence="1">The sequence shown here is derived from an EMBL/GenBank/DDBJ whole genome shotgun (WGS) entry which is preliminary data.</text>
</comment>
<gene>
    <name evidence="1" type="ORF">ENT87_04325</name>
</gene>